<organism evidence="1 2">
    <name type="scientific">Tritrichomonas foetus</name>
    <dbReference type="NCBI Taxonomy" id="1144522"/>
    <lineage>
        <taxon>Eukaryota</taxon>
        <taxon>Metamonada</taxon>
        <taxon>Parabasalia</taxon>
        <taxon>Tritrichomonadida</taxon>
        <taxon>Tritrichomonadidae</taxon>
        <taxon>Tritrichomonas</taxon>
    </lineage>
</organism>
<gene>
    <name evidence="1" type="ORF">TRFO_23955</name>
</gene>
<protein>
    <submittedName>
        <fullName evidence="1">Uncharacterized protein</fullName>
    </submittedName>
</protein>
<reference evidence="1" key="1">
    <citation type="submission" date="2016-10" db="EMBL/GenBank/DDBJ databases">
        <authorList>
            <person name="Benchimol M."/>
            <person name="Almeida L.G."/>
            <person name="Vasconcelos A.T."/>
            <person name="Perreira-Neves A."/>
            <person name="Rosa I.A."/>
            <person name="Tasca T."/>
            <person name="Bogo M.R."/>
            <person name="de Souza W."/>
        </authorList>
    </citation>
    <scope>NUCLEOTIDE SEQUENCE [LARGE SCALE GENOMIC DNA]</scope>
    <source>
        <strain evidence="1">K</strain>
    </source>
</reference>
<keyword evidence="2" id="KW-1185">Reference proteome</keyword>
<sequence>MVEGNANIHMNQIMESNPEVEKISQNSSDYSSGYYSETDEFTDFANAIDKEFGQNFENSQISLQAEIPKEITNNKQDIESSLPESVLKTLDSFWLESDDSFFENESDIFSFDDYSQ</sequence>
<dbReference type="Proteomes" id="UP000179807">
    <property type="component" value="Unassembled WGS sequence"/>
</dbReference>
<dbReference type="VEuPathDB" id="TrichDB:TRFO_23955"/>
<accession>A0A1J4K8D4</accession>
<name>A0A1J4K8D4_9EUKA</name>
<dbReference type="AlphaFoldDB" id="A0A1J4K8D4"/>
<proteinExistence type="predicted"/>
<dbReference type="EMBL" id="MLAK01000687">
    <property type="protein sequence ID" value="OHT07761.1"/>
    <property type="molecule type" value="Genomic_DNA"/>
</dbReference>
<comment type="caution">
    <text evidence="1">The sequence shown here is derived from an EMBL/GenBank/DDBJ whole genome shotgun (WGS) entry which is preliminary data.</text>
</comment>
<dbReference type="RefSeq" id="XP_068360897.1">
    <property type="nucleotide sequence ID" value="XM_068503467.1"/>
</dbReference>
<dbReference type="GeneID" id="94838171"/>
<evidence type="ECO:0000313" key="2">
    <source>
        <dbReference type="Proteomes" id="UP000179807"/>
    </source>
</evidence>
<evidence type="ECO:0000313" key="1">
    <source>
        <dbReference type="EMBL" id="OHT07761.1"/>
    </source>
</evidence>